<feature type="region of interest" description="Disordered" evidence="1">
    <location>
        <begin position="297"/>
        <end position="357"/>
    </location>
</feature>
<feature type="region of interest" description="Disordered" evidence="1">
    <location>
        <begin position="884"/>
        <end position="939"/>
    </location>
</feature>
<dbReference type="InterPro" id="IPR014848">
    <property type="entry name" value="Rgp1"/>
</dbReference>
<feature type="compositionally biased region" description="Basic and acidic residues" evidence="1">
    <location>
        <begin position="633"/>
        <end position="650"/>
    </location>
</feature>
<evidence type="ECO:0000313" key="3">
    <source>
        <dbReference type="Proteomes" id="UP000092666"/>
    </source>
</evidence>
<feature type="region of interest" description="Disordered" evidence="1">
    <location>
        <begin position="140"/>
        <end position="213"/>
    </location>
</feature>
<evidence type="ECO:0000256" key="1">
    <source>
        <dbReference type="SAM" id="MobiDB-lite"/>
    </source>
</evidence>
<feature type="compositionally biased region" description="Polar residues" evidence="1">
    <location>
        <begin position="157"/>
        <end position="179"/>
    </location>
</feature>
<dbReference type="OrthoDB" id="1918at2759"/>
<accession>A0A1B9GWN8</accession>
<gene>
    <name evidence="2" type="ORF">I316_02995</name>
</gene>
<name>A0A1B9GWN8_9TREE</name>
<feature type="compositionally biased region" description="Polar residues" evidence="1">
    <location>
        <begin position="265"/>
        <end position="279"/>
    </location>
</feature>
<dbReference type="STRING" id="1296120.A0A1B9GWN8"/>
<dbReference type="Pfam" id="PF08737">
    <property type="entry name" value="Rgp1"/>
    <property type="match status" value="1"/>
</dbReference>
<protein>
    <recommendedName>
        <fullName evidence="4">Rgp1-domain-containing protein</fullName>
    </recommendedName>
</protein>
<feature type="region of interest" description="Disordered" evidence="1">
    <location>
        <begin position="234"/>
        <end position="285"/>
    </location>
</feature>
<feature type="region of interest" description="Disordered" evidence="1">
    <location>
        <begin position="628"/>
        <end position="652"/>
    </location>
</feature>
<keyword evidence="3" id="KW-1185">Reference proteome</keyword>
<evidence type="ECO:0000313" key="2">
    <source>
        <dbReference type="EMBL" id="OCF35443.1"/>
    </source>
</evidence>
<dbReference type="Proteomes" id="UP000092666">
    <property type="component" value="Unassembled WGS sequence"/>
</dbReference>
<dbReference type="AlphaFoldDB" id="A0A1B9GWN8"/>
<dbReference type="PANTHER" id="PTHR12507">
    <property type="entry name" value="REDUCED GROWTH PHENOTYPE 1 RGP1, YEAST -RELATED"/>
    <property type="match status" value="1"/>
</dbReference>
<reference evidence="3" key="2">
    <citation type="submission" date="2013-12" db="EMBL/GenBank/DDBJ databases">
        <title>Evolution of pathogenesis and genome organization in the Tremellales.</title>
        <authorList>
            <person name="Cuomo C."/>
            <person name="Litvintseva A."/>
            <person name="Heitman J."/>
            <person name="Chen Y."/>
            <person name="Sun S."/>
            <person name="Springer D."/>
            <person name="Dromer F."/>
            <person name="Young S."/>
            <person name="Zeng Q."/>
            <person name="Chapman S."/>
            <person name="Gujja S."/>
            <person name="Saif S."/>
            <person name="Birren B."/>
        </authorList>
    </citation>
    <scope>NUCLEOTIDE SEQUENCE [LARGE SCALE GENOMIC DNA]</scope>
    <source>
        <strain evidence="3">BCC8398</strain>
    </source>
</reference>
<feature type="region of interest" description="Disordered" evidence="1">
    <location>
        <begin position="669"/>
        <end position="702"/>
    </location>
</feature>
<proteinExistence type="predicted"/>
<dbReference type="EMBL" id="KI669499">
    <property type="protein sequence ID" value="OCF35443.1"/>
    <property type="molecule type" value="Genomic_DNA"/>
</dbReference>
<reference evidence="2 3" key="1">
    <citation type="submission" date="2013-07" db="EMBL/GenBank/DDBJ databases">
        <title>The Genome Sequence of Cryptococcus heveanensis BCC8398.</title>
        <authorList>
            <consortium name="The Broad Institute Genome Sequencing Platform"/>
            <person name="Cuomo C."/>
            <person name="Litvintseva A."/>
            <person name="Chen Y."/>
            <person name="Heitman J."/>
            <person name="Sun S."/>
            <person name="Springer D."/>
            <person name="Dromer F."/>
            <person name="Young S.K."/>
            <person name="Zeng Q."/>
            <person name="Gargeya S."/>
            <person name="Fitzgerald M."/>
            <person name="Abouelleil A."/>
            <person name="Alvarado L."/>
            <person name="Berlin A.M."/>
            <person name="Chapman S.B."/>
            <person name="Dewar J."/>
            <person name="Goldberg J."/>
            <person name="Griggs A."/>
            <person name="Gujja S."/>
            <person name="Hansen M."/>
            <person name="Howarth C."/>
            <person name="Imamovic A."/>
            <person name="Larimer J."/>
            <person name="McCowan C."/>
            <person name="Murphy C."/>
            <person name="Pearson M."/>
            <person name="Priest M."/>
            <person name="Roberts A."/>
            <person name="Saif S."/>
            <person name="Shea T."/>
            <person name="Sykes S."/>
            <person name="Wortman J."/>
            <person name="Nusbaum C."/>
            <person name="Birren B."/>
        </authorList>
    </citation>
    <scope>NUCLEOTIDE SEQUENCE [LARGE SCALE GENOMIC DNA]</scope>
    <source>
        <strain evidence="2 3">BCC8398</strain>
    </source>
</reference>
<feature type="compositionally biased region" description="Low complexity" evidence="1">
    <location>
        <begin position="315"/>
        <end position="327"/>
    </location>
</feature>
<sequence length="1025" mass="109697">MSSYFPFSSSTSSAAAASTSTAHLDDPHLQVTVTPSASAYYAGETFSVTITFTNTRTPPIDASIPKTPGSVPPTADVRSAISATRQLPALDHRDAASSLDLPKRKNQIGRNLPFIPLYEGDTNGNADAGPSRLTTPLSINSTPGQRTTDPGHLYSPGANTSFRASGWPTSAATGPSSPTREGPMNFRSPDGWGRTENGGADIQQGNGRETGHTRRARSLALGKGTMSPQELVWALSGQPTPPPLPSRRPQSGTAIPAHHPHSRKISVTNFPISPPSNESLDILSPPLKSVNERYPSIASEAGPSRPTSRPKLSRAPSSTSTQATTTTTDDDAFISNDALTRSKSRPGPPSPLAHTRTPSYYNAYGASFLGLNTPPPLPPPTHPYIRERFPSDRGTTNILWAYTRLVAHFHPSNAHIPPDPLLPLRAQLLHQPVGSGSLSPSPAQAGVAPGQSSRWQLSFGTGTIGNSTQPSLTGSLFGLAKDLVMGGSGGTLEEERKRVWNMKDLPVLETTRSLLGVDLKLKEGESKEFTYTLQLPTTLPPTHRGKAFRFTYDLVVSLNVGLPGGGGRQKSKDVTIPIRVWANVSVGNPLRTYDVLHPIIQTREEGVVQEVESEPQESTTSLTATVARAGGTDLRRRSSASDRLRLKNGDTQESLQAYARHLLETLEPPSLLNGGDVASPRQPPLSPSGGSTRLPRSRVVSPSSPAFNIPPLLKANGDNSHTRFVEGDDELVEEGHTGCGEAVEILSRHSPKASYDIAKEGEIVAVLTLIKTTYRLGETVLGVVTFNEPDTERRVLKFSAFLESHELIPQPLLPPPGNHQPPLTRLHAEHRSSYVVSSSRLAFSLDIPSDATPAFSLAAGEGDKGGLEWKVKLQFVVAVPPAHSVAHDTTHRRKGSSNFTRGGQSDEKQQQQQRQRQRQQSSSTAVSLLPSPRSGIDHDHRFYSASTTLAPLVPVTGSATATHNGSNTDYTDAKQAVARLDVVGGGAGGTTRWVEMKTELVECEVPVKVLAGNTAFVVRPSVWVI</sequence>
<organism evidence="2 3">
    <name type="scientific">Kwoniella heveanensis BCC8398</name>
    <dbReference type="NCBI Taxonomy" id="1296120"/>
    <lineage>
        <taxon>Eukaryota</taxon>
        <taxon>Fungi</taxon>
        <taxon>Dikarya</taxon>
        <taxon>Basidiomycota</taxon>
        <taxon>Agaricomycotina</taxon>
        <taxon>Tremellomycetes</taxon>
        <taxon>Tremellales</taxon>
        <taxon>Cryptococcaceae</taxon>
        <taxon>Kwoniella</taxon>
    </lineage>
</organism>
<evidence type="ECO:0008006" key="4">
    <source>
        <dbReference type="Google" id="ProtNLM"/>
    </source>
</evidence>
<feature type="compositionally biased region" description="Low complexity" evidence="1">
    <location>
        <begin position="910"/>
        <end position="923"/>
    </location>
</feature>